<organism evidence="5 6">
    <name type="scientific">Thermobifida alba</name>
    <name type="common">Thermomonospora alba</name>
    <dbReference type="NCBI Taxonomy" id="53522"/>
    <lineage>
        <taxon>Bacteria</taxon>
        <taxon>Bacillati</taxon>
        <taxon>Actinomycetota</taxon>
        <taxon>Actinomycetes</taxon>
        <taxon>Streptosporangiales</taxon>
        <taxon>Nocardiopsidaceae</taxon>
        <taxon>Thermobifida</taxon>
    </lineage>
</organism>
<proteinExistence type="inferred from homology"/>
<dbReference type="SUPFAM" id="SSF53850">
    <property type="entry name" value="Periplasmic binding protein-like II"/>
    <property type="match status" value="1"/>
</dbReference>
<gene>
    <name evidence="5" type="ORF">FOF52_03545</name>
</gene>
<comment type="subcellular location">
    <subcellularLocation>
        <location evidence="1">Periplasm</location>
    </subcellularLocation>
</comment>
<protein>
    <submittedName>
        <fullName evidence="5">ABC transporter substrate-binding protein</fullName>
    </submittedName>
</protein>
<sequence length="353" mass="36614">MGIARSGGAVRALALTATLALALSACGRSASDTPEQNADGLTTVKVGLAAPTFNTALINLVIDEDLDAEHGLDMQPTRSGAGSTNQIAALRAGEYDFAGVGTATAADAVAEGAGLVVVAGTGGLINNVVLNSEVAEGLDVSADAPVEERIKALRGLTIATSPPGSSSNLTLRHLVREQGLDPDKDLNIVPVNDTSALVSGIRQGQFDGSFFGVGIADANIADGSGTLWISLPRGDIEEFDDLIGVCIVSTREFVDNNPEVIEAFHAALADAQEFVASDPEAAGEALHANSFADLDADVFATSWEQARTGYPEGALFTRENWDTYVELFGEATDKDLTSIDYEDFVAEPARGES</sequence>
<dbReference type="PROSITE" id="PS51257">
    <property type="entry name" value="PROKAR_LIPOPROTEIN"/>
    <property type="match status" value="1"/>
</dbReference>
<evidence type="ECO:0000256" key="4">
    <source>
        <dbReference type="SAM" id="SignalP"/>
    </source>
</evidence>
<evidence type="ECO:0000256" key="3">
    <source>
        <dbReference type="ARBA" id="ARBA00022729"/>
    </source>
</evidence>
<reference evidence="5 6" key="1">
    <citation type="submission" date="2020-04" db="EMBL/GenBank/DDBJ databases">
        <title>Thermobifida alba genome sequencing and assembly.</title>
        <authorList>
            <person name="Luzics S."/>
            <person name="Horvath B."/>
            <person name="Nagy I."/>
            <person name="Toth A."/>
            <person name="Nagy I."/>
            <person name="Kukolya J."/>
        </authorList>
    </citation>
    <scope>NUCLEOTIDE SEQUENCE [LARGE SCALE GENOMIC DNA]</scope>
    <source>
        <strain evidence="5 6">DSM 43795</strain>
    </source>
</reference>
<evidence type="ECO:0000313" key="6">
    <source>
        <dbReference type="Proteomes" id="UP000832041"/>
    </source>
</evidence>
<evidence type="ECO:0000313" key="5">
    <source>
        <dbReference type="EMBL" id="UPT20154.1"/>
    </source>
</evidence>
<evidence type="ECO:0000256" key="2">
    <source>
        <dbReference type="ARBA" id="ARBA00010742"/>
    </source>
</evidence>
<dbReference type="RefSeq" id="WP_282573845.1">
    <property type="nucleotide sequence ID" value="NZ_BAABEB010000012.1"/>
</dbReference>
<dbReference type="Proteomes" id="UP000832041">
    <property type="component" value="Chromosome"/>
</dbReference>
<evidence type="ECO:0000256" key="1">
    <source>
        <dbReference type="ARBA" id="ARBA00004418"/>
    </source>
</evidence>
<comment type="similarity">
    <text evidence="2">Belongs to the bacterial solute-binding protein SsuA/TauA family.</text>
</comment>
<keyword evidence="6" id="KW-1185">Reference proteome</keyword>
<dbReference type="PANTHER" id="PTHR30024:SF47">
    <property type="entry name" value="TAURINE-BINDING PERIPLASMIC PROTEIN"/>
    <property type="match status" value="1"/>
</dbReference>
<feature type="chain" id="PRO_5047547840" evidence="4">
    <location>
        <begin position="31"/>
        <end position="353"/>
    </location>
</feature>
<dbReference type="PANTHER" id="PTHR30024">
    <property type="entry name" value="ALIPHATIC SULFONATES-BINDING PROTEIN-RELATED"/>
    <property type="match status" value="1"/>
</dbReference>
<dbReference type="Pfam" id="PF13379">
    <property type="entry name" value="NMT1_2"/>
    <property type="match status" value="1"/>
</dbReference>
<dbReference type="Gene3D" id="3.40.190.10">
    <property type="entry name" value="Periplasmic binding protein-like II"/>
    <property type="match status" value="2"/>
</dbReference>
<feature type="signal peptide" evidence="4">
    <location>
        <begin position="1"/>
        <end position="30"/>
    </location>
</feature>
<name>A0ABY4KYH6_THEAE</name>
<keyword evidence="3 4" id="KW-0732">Signal</keyword>
<accession>A0ABY4KYH6</accession>
<dbReference type="EMBL" id="CP051627">
    <property type="protein sequence ID" value="UPT20154.1"/>
    <property type="molecule type" value="Genomic_DNA"/>
</dbReference>